<gene>
    <name evidence="1" type="ORF">E1B28_005056</name>
</gene>
<evidence type="ECO:0000313" key="1">
    <source>
        <dbReference type="EMBL" id="KAG7097736.1"/>
    </source>
</evidence>
<sequence>MLVKVFRLARNLTPRVASFTALWDTIAAVGASHNSEIQVKRGPSVHLELVKQSLNLFAFGTLRNASIYRYAGFLVLSAIFDRRRRVDRGVVLQTQNETTLGPSSLVLSIARGLAVTGPTQTSKPPITPGFS</sequence>
<accession>A0A9P8ADF7</accession>
<dbReference type="AlphaFoldDB" id="A0A9P8ADF7"/>
<reference evidence="1" key="1">
    <citation type="journal article" date="2021" name="Genome Biol. Evol.">
        <title>The assembled and annotated genome of the fairy-ring fungus Marasmius oreades.</title>
        <authorList>
            <person name="Hiltunen M."/>
            <person name="Ament-Velasquez S.L."/>
            <person name="Johannesson H."/>
        </authorList>
    </citation>
    <scope>NUCLEOTIDE SEQUENCE</scope>
    <source>
        <strain evidence="1">03SP1</strain>
    </source>
</reference>
<dbReference type="OrthoDB" id="4760524at2759"/>
<dbReference type="Proteomes" id="UP001049176">
    <property type="component" value="Chromosome 2"/>
</dbReference>
<evidence type="ECO:0000313" key="2">
    <source>
        <dbReference type="Proteomes" id="UP001049176"/>
    </source>
</evidence>
<comment type="caution">
    <text evidence="1">The sequence shown here is derived from an EMBL/GenBank/DDBJ whole genome shotgun (WGS) entry which is preliminary data.</text>
</comment>
<organism evidence="1 2">
    <name type="scientific">Marasmius oreades</name>
    <name type="common">fairy-ring Marasmius</name>
    <dbReference type="NCBI Taxonomy" id="181124"/>
    <lineage>
        <taxon>Eukaryota</taxon>
        <taxon>Fungi</taxon>
        <taxon>Dikarya</taxon>
        <taxon>Basidiomycota</taxon>
        <taxon>Agaricomycotina</taxon>
        <taxon>Agaricomycetes</taxon>
        <taxon>Agaricomycetidae</taxon>
        <taxon>Agaricales</taxon>
        <taxon>Marasmiineae</taxon>
        <taxon>Marasmiaceae</taxon>
        <taxon>Marasmius</taxon>
    </lineage>
</organism>
<dbReference type="EMBL" id="CM032182">
    <property type="protein sequence ID" value="KAG7097736.1"/>
    <property type="molecule type" value="Genomic_DNA"/>
</dbReference>
<name>A0A9P8ADF7_9AGAR</name>
<dbReference type="KEGG" id="more:E1B28_005056"/>
<keyword evidence="2" id="KW-1185">Reference proteome</keyword>
<proteinExistence type="predicted"/>
<protein>
    <submittedName>
        <fullName evidence="1">Uncharacterized protein</fullName>
    </submittedName>
</protein>
<dbReference type="RefSeq" id="XP_043014206.1">
    <property type="nucleotide sequence ID" value="XM_043149600.1"/>
</dbReference>
<dbReference type="GeneID" id="66074132"/>